<dbReference type="GO" id="GO:0006777">
    <property type="term" value="P:Mo-molybdopterin cofactor biosynthetic process"/>
    <property type="evidence" value="ECO:0007669"/>
    <property type="project" value="UniProtKB-UniRule"/>
</dbReference>
<dbReference type="GO" id="GO:0061599">
    <property type="term" value="F:molybdopterin molybdotransferase activity"/>
    <property type="evidence" value="ECO:0007669"/>
    <property type="project" value="UniProtKB-UniRule"/>
</dbReference>
<keyword evidence="7 13" id="KW-0500">Molybdenum</keyword>
<dbReference type="Gene3D" id="3.90.105.10">
    <property type="entry name" value="Molybdopterin biosynthesis moea protein, domain 2"/>
    <property type="match status" value="1"/>
</dbReference>
<organism evidence="15 16">
    <name type="scientific">Desulforamulus aeronauticus DSM 10349</name>
    <dbReference type="NCBI Taxonomy" id="1121421"/>
    <lineage>
        <taxon>Bacteria</taxon>
        <taxon>Bacillati</taxon>
        <taxon>Bacillota</taxon>
        <taxon>Clostridia</taxon>
        <taxon>Eubacteriales</taxon>
        <taxon>Peptococcaceae</taxon>
        <taxon>Desulforamulus</taxon>
    </lineage>
</organism>
<dbReference type="EC" id="2.10.1.1" evidence="5 13"/>
<dbReference type="PANTHER" id="PTHR10192">
    <property type="entry name" value="MOLYBDOPTERIN BIOSYNTHESIS PROTEIN"/>
    <property type="match status" value="1"/>
</dbReference>
<dbReference type="SUPFAM" id="SSF63867">
    <property type="entry name" value="MoeA C-terminal domain-like"/>
    <property type="match status" value="1"/>
</dbReference>
<dbReference type="InterPro" id="IPR005110">
    <property type="entry name" value="MoeA_linker/N"/>
</dbReference>
<dbReference type="InterPro" id="IPR038987">
    <property type="entry name" value="MoeA-like"/>
</dbReference>
<dbReference type="EMBL" id="FRAR01000020">
    <property type="protein sequence ID" value="SHK67917.1"/>
    <property type="molecule type" value="Genomic_DNA"/>
</dbReference>
<dbReference type="SMART" id="SM00852">
    <property type="entry name" value="MoCF_biosynth"/>
    <property type="match status" value="1"/>
</dbReference>
<comment type="similarity">
    <text evidence="4 13">Belongs to the MoeA family.</text>
</comment>
<dbReference type="Proteomes" id="UP000183997">
    <property type="component" value="Unassembled WGS sequence"/>
</dbReference>
<dbReference type="NCBIfam" id="TIGR00177">
    <property type="entry name" value="molyb_syn"/>
    <property type="match status" value="1"/>
</dbReference>
<sequence>MELFNVLTVQQARDTLRSHLPARAKTEVVPLLQGLNRILAQDIVALEDVPNFDRSTMDGYALRARDTFGATESLPAYVDVSGEVLMGEEASGALTAGQAWLIPTGGMLPPGADAVVMVEYTEELDSQTIGVTRPVAPGENLVRRGEDVARGTVVLTAGHRLRPQELGLLAAVGVTQVPVMKPFKVGILSTGNELMAPDQPAEPGKVRDINSYTLYGQVLEAGGLPILYGIIEDHFETLQQTMAKALAENDLVLISGGSSVGARDITAKVIETMGSPGVLFHGMAIKPGKPTIGAVVEGKVVLGLPGHPVSAMVVFDLLARPMIASGGLYQNVGSFPLRAAITRNIHSATGRDDYLRVTLRRQEDGTIVADPVLGKSGLISTMVKAVGVAHIPLNKEGVEAGELVDVWLF</sequence>
<evidence type="ECO:0000256" key="2">
    <source>
        <dbReference type="ARBA" id="ARBA00002901"/>
    </source>
</evidence>
<feature type="domain" description="MoaB/Mog" evidence="14">
    <location>
        <begin position="186"/>
        <end position="325"/>
    </location>
</feature>
<comment type="pathway">
    <text evidence="3 13">Cofactor biosynthesis; molybdopterin biosynthesis.</text>
</comment>
<evidence type="ECO:0000256" key="6">
    <source>
        <dbReference type="ARBA" id="ARBA00021108"/>
    </source>
</evidence>
<dbReference type="SUPFAM" id="SSF63882">
    <property type="entry name" value="MoeA N-terminal region -like"/>
    <property type="match status" value="1"/>
</dbReference>
<evidence type="ECO:0000259" key="14">
    <source>
        <dbReference type="SMART" id="SM00852"/>
    </source>
</evidence>
<dbReference type="InterPro" id="IPR036135">
    <property type="entry name" value="MoeA_linker/N_sf"/>
</dbReference>
<dbReference type="PANTHER" id="PTHR10192:SF5">
    <property type="entry name" value="GEPHYRIN"/>
    <property type="match status" value="1"/>
</dbReference>
<evidence type="ECO:0000256" key="8">
    <source>
        <dbReference type="ARBA" id="ARBA00022679"/>
    </source>
</evidence>
<dbReference type="Pfam" id="PF03454">
    <property type="entry name" value="MoeA_C"/>
    <property type="match status" value="1"/>
</dbReference>
<evidence type="ECO:0000256" key="12">
    <source>
        <dbReference type="ARBA" id="ARBA00047317"/>
    </source>
</evidence>
<dbReference type="NCBIfam" id="NF045515">
    <property type="entry name" value="Glp_gephyrin"/>
    <property type="match status" value="1"/>
</dbReference>
<comment type="cofactor">
    <cofactor evidence="1 13">
        <name>Mg(2+)</name>
        <dbReference type="ChEBI" id="CHEBI:18420"/>
    </cofactor>
</comment>
<dbReference type="STRING" id="1121421.SAMN02745123_02725"/>
<evidence type="ECO:0000256" key="5">
    <source>
        <dbReference type="ARBA" id="ARBA00013269"/>
    </source>
</evidence>
<dbReference type="InterPro" id="IPR005111">
    <property type="entry name" value="MoeA_C_domain_IV"/>
</dbReference>
<keyword evidence="8 13" id="KW-0808">Transferase</keyword>
<dbReference type="InterPro" id="IPR036425">
    <property type="entry name" value="MoaB/Mog-like_dom_sf"/>
</dbReference>
<accession>A0A1M6UFG5</accession>
<evidence type="ECO:0000256" key="7">
    <source>
        <dbReference type="ARBA" id="ARBA00022505"/>
    </source>
</evidence>
<evidence type="ECO:0000313" key="16">
    <source>
        <dbReference type="Proteomes" id="UP000183997"/>
    </source>
</evidence>
<dbReference type="InterPro" id="IPR036688">
    <property type="entry name" value="MoeA_C_domain_IV_sf"/>
</dbReference>
<comment type="function">
    <text evidence="2 13">Catalyzes the insertion of molybdate into adenylated molybdopterin with the concomitant release of AMP.</text>
</comment>
<dbReference type="Pfam" id="PF03453">
    <property type="entry name" value="MoeA_N"/>
    <property type="match status" value="1"/>
</dbReference>
<evidence type="ECO:0000256" key="9">
    <source>
        <dbReference type="ARBA" id="ARBA00022723"/>
    </source>
</evidence>
<dbReference type="AlphaFoldDB" id="A0A1M6UFG5"/>
<dbReference type="Gene3D" id="2.40.340.10">
    <property type="entry name" value="MoeA, C-terminal, domain IV"/>
    <property type="match status" value="1"/>
</dbReference>
<dbReference type="InterPro" id="IPR001453">
    <property type="entry name" value="MoaB/Mog_dom"/>
</dbReference>
<dbReference type="SUPFAM" id="SSF53218">
    <property type="entry name" value="Molybdenum cofactor biosynthesis proteins"/>
    <property type="match status" value="1"/>
</dbReference>
<dbReference type="CDD" id="cd00887">
    <property type="entry name" value="MoeA"/>
    <property type="match status" value="1"/>
</dbReference>
<dbReference type="FunFam" id="3.40.980.10:FF:000004">
    <property type="entry name" value="Molybdopterin molybdenumtransferase"/>
    <property type="match status" value="1"/>
</dbReference>
<keyword evidence="9 13" id="KW-0479">Metal-binding</keyword>
<keyword evidence="10 13" id="KW-0460">Magnesium</keyword>
<dbReference type="Gene3D" id="3.40.980.10">
    <property type="entry name" value="MoaB/Mog-like domain"/>
    <property type="match status" value="1"/>
</dbReference>
<dbReference type="RefSeq" id="WP_072915350.1">
    <property type="nucleotide sequence ID" value="NZ_FRAR01000020.1"/>
</dbReference>
<evidence type="ECO:0000256" key="4">
    <source>
        <dbReference type="ARBA" id="ARBA00010763"/>
    </source>
</evidence>
<comment type="catalytic activity">
    <reaction evidence="12">
        <text>adenylyl-molybdopterin + molybdate = Mo-molybdopterin + AMP + H(+)</text>
        <dbReference type="Rhea" id="RHEA:35047"/>
        <dbReference type="ChEBI" id="CHEBI:15378"/>
        <dbReference type="ChEBI" id="CHEBI:36264"/>
        <dbReference type="ChEBI" id="CHEBI:62727"/>
        <dbReference type="ChEBI" id="CHEBI:71302"/>
        <dbReference type="ChEBI" id="CHEBI:456215"/>
        <dbReference type="EC" id="2.10.1.1"/>
    </reaction>
</comment>
<dbReference type="Gene3D" id="2.170.190.11">
    <property type="entry name" value="Molybdopterin biosynthesis moea protein, domain 3"/>
    <property type="match status" value="1"/>
</dbReference>
<reference evidence="16" key="1">
    <citation type="submission" date="2016-11" db="EMBL/GenBank/DDBJ databases">
        <authorList>
            <person name="Varghese N."/>
            <person name="Submissions S."/>
        </authorList>
    </citation>
    <scope>NUCLEOTIDE SEQUENCE [LARGE SCALE GENOMIC DNA]</scope>
    <source>
        <strain evidence="16">DSM 10349</strain>
    </source>
</reference>
<dbReference type="OrthoDB" id="9804758at2"/>
<evidence type="ECO:0000256" key="13">
    <source>
        <dbReference type="RuleBase" id="RU365090"/>
    </source>
</evidence>
<protein>
    <recommendedName>
        <fullName evidence="6 13">Molybdopterin molybdenumtransferase</fullName>
        <ecNumber evidence="5 13">2.10.1.1</ecNumber>
    </recommendedName>
</protein>
<dbReference type="Pfam" id="PF00994">
    <property type="entry name" value="MoCF_biosynth"/>
    <property type="match status" value="1"/>
</dbReference>
<proteinExistence type="inferred from homology"/>
<keyword evidence="11 13" id="KW-0501">Molybdenum cofactor biosynthesis</keyword>
<dbReference type="GO" id="GO:0005829">
    <property type="term" value="C:cytosol"/>
    <property type="evidence" value="ECO:0007669"/>
    <property type="project" value="TreeGrafter"/>
</dbReference>
<keyword evidence="16" id="KW-1185">Reference proteome</keyword>
<evidence type="ECO:0000256" key="10">
    <source>
        <dbReference type="ARBA" id="ARBA00022842"/>
    </source>
</evidence>
<evidence type="ECO:0000256" key="1">
    <source>
        <dbReference type="ARBA" id="ARBA00001946"/>
    </source>
</evidence>
<name>A0A1M6UFG5_9FIRM</name>
<evidence type="ECO:0000313" key="15">
    <source>
        <dbReference type="EMBL" id="SHK67917.1"/>
    </source>
</evidence>
<evidence type="ECO:0000256" key="11">
    <source>
        <dbReference type="ARBA" id="ARBA00023150"/>
    </source>
</evidence>
<gene>
    <name evidence="15" type="ORF">SAMN02745123_02725</name>
</gene>
<evidence type="ECO:0000256" key="3">
    <source>
        <dbReference type="ARBA" id="ARBA00005046"/>
    </source>
</evidence>
<dbReference type="UniPathway" id="UPA00344"/>
<dbReference type="GO" id="GO:0046872">
    <property type="term" value="F:metal ion binding"/>
    <property type="evidence" value="ECO:0007669"/>
    <property type="project" value="UniProtKB-UniRule"/>
</dbReference>